<protein>
    <recommendedName>
        <fullName evidence="3">Trichome birefringence-like C-terminal domain-containing protein</fullName>
    </recommendedName>
</protein>
<dbReference type="AlphaFoldDB" id="A0A5C3MFB4"/>
<evidence type="ECO:0000256" key="2">
    <source>
        <dbReference type="SAM" id="Phobius"/>
    </source>
</evidence>
<dbReference type="PANTHER" id="PTHR32285">
    <property type="entry name" value="PROTEIN TRICHOME BIREFRINGENCE-LIKE 9-RELATED"/>
    <property type="match status" value="1"/>
</dbReference>
<evidence type="ECO:0000259" key="3">
    <source>
        <dbReference type="Pfam" id="PF13839"/>
    </source>
</evidence>
<evidence type="ECO:0000256" key="1">
    <source>
        <dbReference type="ARBA" id="ARBA00007727"/>
    </source>
</evidence>
<evidence type="ECO:0000313" key="5">
    <source>
        <dbReference type="Proteomes" id="UP000308652"/>
    </source>
</evidence>
<dbReference type="GO" id="GO:0016413">
    <property type="term" value="F:O-acetyltransferase activity"/>
    <property type="evidence" value="ECO:0007669"/>
    <property type="project" value="InterPro"/>
</dbReference>
<reference evidence="4 5" key="1">
    <citation type="journal article" date="2019" name="Nat. Ecol. Evol.">
        <title>Megaphylogeny resolves global patterns of mushroom evolution.</title>
        <authorList>
            <person name="Varga T."/>
            <person name="Krizsan K."/>
            <person name="Foldi C."/>
            <person name="Dima B."/>
            <person name="Sanchez-Garcia M."/>
            <person name="Sanchez-Ramirez S."/>
            <person name="Szollosi G.J."/>
            <person name="Szarkandi J.G."/>
            <person name="Papp V."/>
            <person name="Albert L."/>
            <person name="Andreopoulos W."/>
            <person name="Angelini C."/>
            <person name="Antonin V."/>
            <person name="Barry K.W."/>
            <person name="Bougher N.L."/>
            <person name="Buchanan P."/>
            <person name="Buyck B."/>
            <person name="Bense V."/>
            <person name="Catcheside P."/>
            <person name="Chovatia M."/>
            <person name="Cooper J."/>
            <person name="Damon W."/>
            <person name="Desjardin D."/>
            <person name="Finy P."/>
            <person name="Geml J."/>
            <person name="Haridas S."/>
            <person name="Hughes K."/>
            <person name="Justo A."/>
            <person name="Karasinski D."/>
            <person name="Kautmanova I."/>
            <person name="Kiss B."/>
            <person name="Kocsube S."/>
            <person name="Kotiranta H."/>
            <person name="LaButti K.M."/>
            <person name="Lechner B.E."/>
            <person name="Liimatainen K."/>
            <person name="Lipzen A."/>
            <person name="Lukacs Z."/>
            <person name="Mihaltcheva S."/>
            <person name="Morgado L.N."/>
            <person name="Niskanen T."/>
            <person name="Noordeloos M.E."/>
            <person name="Ohm R.A."/>
            <person name="Ortiz-Santana B."/>
            <person name="Ovrebo C."/>
            <person name="Racz N."/>
            <person name="Riley R."/>
            <person name="Savchenko A."/>
            <person name="Shiryaev A."/>
            <person name="Soop K."/>
            <person name="Spirin V."/>
            <person name="Szebenyi C."/>
            <person name="Tomsovsky M."/>
            <person name="Tulloss R.E."/>
            <person name="Uehling J."/>
            <person name="Grigoriev I.V."/>
            <person name="Vagvolgyi C."/>
            <person name="Papp T."/>
            <person name="Martin F.M."/>
            <person name="Miettinen O."/>
            <person name="Hibbett D.S."/>
            <person name="Nagy L.G."/>
        </authorList>
    </citation>
    <scope>NUCLEOTIDE SEQUENCE [LARGE SCALE GENOMIC DNA]</scope>
    <source>
        <strain evidence="4 5">CBS 166.37</strain>
    </source>
</reference>
<keyword evidence="2" id="KW-0812">Transmembrane</keyword>
<name>A0A5C3MFB4_9AGAR</name>
<feature type="domain" description="Trichome birefringence-like C-terminal" evidence="3">
    <location>
        <begin position="292"/>
        <end position="471"/>
    </location>
</feature>
<keyword evidence="5" id="KW-1185">Reference proteome</keyword>
<evidence type="ECO:0000313" key="4">
    <source>
        <dbReference type="EMBL" id="TFK44109.1"/>
    </source>
</evidence>
<accession>A0A5C3MFB4</accession>
<dbReference type="PANTHER" id="PTHR32285:SF48">
    <property type="entry name" value="PROTEIN TRICHOME BIREFRINGENCE-LIKE 19"/>
    <property type="match status" value="1"/>
</dbReference>
<dbReference type="Proteomes" id="UP000308652">
    <property type="component" value="Unassembled WGS sequence"/>
</dbReference>
<dbReference type="InterPro" id="IPR029962">
    <property type="entry name" value="TBL"/>
</dbReference>
<gene>
    <name evidence="4" type="ORF">BDQ12DRAFT_594552</name>
</gene>
<organism evidence="4 5">
    <name type="scientific">Crucibulum laeve</name>
    <dbReference type="NCBI Taxonomy" id="68775"/>
    <lineage>
        <taxon>Eukaryota</taxon>
        <taxon>Fungi</taxon>
        <taxon>Dikarya</taxon>
        <taxon>Basidiomycota</taxon>
        <taxon>Agaricomycotina</taxon>
        <taxon>Agaricomycetes</taxon>
        <taxon>Agaricomycetidae</taxon>
        <taxon>Agaricales</taxon>
        <taxon>Agaricineae</taxon>
        <taxon>Nidulariaceae</taxon>
        <taxon>Crucibulum</taxon>
    </lineage>
</organism>
<sequence length="486" mass="56425">MTSNSSLPSKKALIFCLGPIALLWPVILTLYSQKSFRFTLHGLIDWQNPLGLTSNAFNNSKIYLCRGNDCTIGRWTPRKPPHVSIDDAIKHYDGNQSNYSVWDFSYLSTGASKEDKFVQEQYQRLINITNWIWEPNQGRMHSWNAEDFVIRMLRSSGGIIFVGDSLTEHHYMFLHYLLGRAGIELDMDPPHLLHSENEMIHEWVLRPNHFMTKVLMERAGTPPSRLIRPIFTRINNPLLIGENDARPLLKNVGARDFPWIDGMAYMDGWETYIREAATPKPGEKLATSEDTVLLMNAGAHWSRKAFFMLPQNGTKEETQARLSEVYRQMVDVITSRLSAIEDLSVYYRSTSPAHPDCNLFKNPYHDSGEARISQRDLFEQGRSLPHRPEFGDWDWDLFGSYNLMWRQAIEELNLKRYSQHLKGAEWFYMDIWNMTLQRPDAHTQQPGGLGPDCLHYCPAGVMEQWSYFLHHLLIERSNVWPQRGME</sequence>
<dbReference type="InterPro" id="IPR026057">
    <property type="entry name" value="TBL_C"/>
</dbReference>
<dbReference type="Pfam" id="PF13839">
    <property type="entry name" value="PC-Esterase"/>
    <property type="match status" value="1"/>
</dbReference>
<keyword evidence="2" id="KW-0472">Membrane</keyword>
<dbReference type="STRING" id="68775.A0A5C3MFB4"/>
<dbReference type="OrthoDB" id="630188at2759"/>
<comment type="similarity">
    <text evidence="1">Belongs to the PC-esterase family. TBL subfamily.</text>
</comment>
<proteinExistence type="inferred from homology"/>
<feature type="transmembrane region" description="Helical" evidence="2">
    <location>
        <begin position="12"/>
        <end position="31"/>
    </location>
</feature>
<dbReference type="EMBL" id="ML213590">
    <property type="protein sequence ID" value="TFK44109.1"/>
    <property type="molecule type" value="Genomic_DNA"/>
</dbReference>
<keyword evidence="2" id="KW-1133">Transmembrane helix</keyword>